<dbReference type="Proteomes" id="UP001149860">
    <property type="component" value="Chromosome"/>
</dbReference>
<evidence type="ECO:0000313" key="2">
    <source>
        <dbReference type="Proteomes" id="UP001149860"/>
    </source>
</evidence>
<proteinExistence type="predicted"/>
<evidence type="ECO:0000313" key="1">
    <source>
        <dbReference type="EMBL" id="XFD39114.1"/>
    </source>
</evidence>
<sequence>MQGKIYSSGKEILMNFSQSLTLPATVDNSAATVNDEGRKIIKAGTPLGAAKDFRLNKGVVLTPTTDATAVQVVAMHDIDITNGQAAATVIKRGDVVYKNMDKDVRALFTADIQKALTHIILV</sequence>
<organism evidence="1 2">
    <name type="scientific">Lentilactobacillus terminaliae</name>
    <dbReference type="NCBI Taxonomy" id="3003483"/>
    <lineage>
        <taxon>Bacteria</taxon>
        <taxon>Bacillati</taxon>
        <taxon>Bacillota</taxon>
        <taxon>Bacilli</taxon>
        <taxon>Lactobacillales</taxon>
        <taxon>Lactobacillaceae</taxon>
        <taxon>Lentilactobacillus</taxon>
    </lineage>
</organism>
<name>A0ACD5DCL6_9LACO</name>
<dbReference type="EMBL" id="CP168151">
    <property type="protein sequence ID" value="XFD39114.1"/>
    <property type="molecule type" value="Genomic_DNA"/>
</dbReference>
<protein>
    <submittedName>
        <fullName evidence="1">Uncharacterized protein</fullName>
    </submittedName>
</protein>
<keyword evidence="2" id="KW-1185">Reference proteome</keyword>
<accession>A0ACD5DCL6</accession>
<reference evidence="1" key="1">
    <citation type="submission" date="2024-08" db="EMBL/GenBank/DDBJ databases">
        <title>Lentilactobacillus sp. nov., isolated from tree bark.</title>
        <authorList>
            <person name="Phuengjayaem S."/>
            <person name="Tanasupawat S."/>
        </authorList>
    </citation>
    <scope>NUCLEOTIDE SEQUENCE</scope>
    <source>
        <strain evidence="1">SPB1-3</strain>
    </source>
</reference>
<gene>
    <name evidence="1" type="ORF">O0236_006675</name>
</gene>